<gene>
    <name evidence="4" type="ORF">MU846_10355</name>
</gene>
<dbReference type="Proteomes" id="UP001165524">
    <property type="component" value="Unassembled WGS sequence"/>
</dbReference>
<feature type="signal peptide" evidence="2">
    <location>
        <begin position="1"/>
        <end position="33"/>
    </location>
</feature>
<name>A0ABT0E8E3_9GAMM</name>
<evidence type="ECO:0000256" key="1">
    <source>
        <dbReference type="ARBA" id="ARBA00022729"/>
    </source>
</evidence>
<feature type="domain" description="Fe/B12 periplasmic-binding" evidence="3">
    <location>
        <begin position="54"/>
        <end position="303"/>
    </location>
</feature>
<comment type="caution">
    <text evidence="4">The sequence shown here is derived from an EMBL/GenBank/DDBJ whole genome shotgun (WGS) entry which is preliminary data.</text>
</comment>
<dbReference type="InterPro" id="IPR002491">
    <property type="entry name" value="ABC_transptr_periplasmic_BD"/>
</dbReference>
<evidence type="ECO:0000313" key="4">
    <source>
        <dbReference type="EMBL" id="MCK0538111.1"/>
    </source>
</evidence>
<reference evidence="4" key="1">
    <citation type="submission" date="2022-04" db="EMBL/GenBank/DDBJ databases">
        <title>Alcanivorax sp. CY1518 draft genome sequence.</title>
        <authorList>
            <person name="Zhao G."/>
            <person name="An M."/>
        </authorList>
    </citation>
    <scope>NUCLEOTIDE SEQUENCE</scope>
    <source>
        <strain evidence="4">CY1518</strain>
    </source>
</reference>
<sequence length="306" mass="33559">MTNQKEQRDAVRQRLLRCMAMAALLTGATIAQAQPRCVIDDTEQELCLAAPAQRIVSLSPGATELLFDAGAGAQIVGTVSFSDYPEAAQDIPRIGSYNRIDLESLLALRPDLIIAWHSGNPRGQVERLQRMGLPVYYTEPRSFAQIASTLLRLGRLAGREETAETAAAALERDVAALAERYAEAEPVRVFYQIWDEPLMTINDTHFISEAIRLCGGVNIFGTLPRLTPTLDPETVLEADPQAIIAGGMGEAEQAWALGWRRYDALQAVQQGHLFFVPPSLLQRPTVRLLSGTRALCTHLQAVRDGD</sequence>
<accession>A0ABT0E8E3</accession>
<dbReference type="InterPro" id="IPR050902">
    <property type="entry name" value="ABC_Transporter_SBP"/>
</dbReference>
<dbReference type="CDD" id="cd01144">
    <property type="entry name" value="BtuF"/>
    <property type="match status" value="1"/>
</dbReference>
<dbReference type="PANTHER" id="PTHR30535">
    <property type="entry name" value="VITAMIN B12-BINDING PROTEIN"/>
    <property type="match status" value="1"/>
</dbReference>
<dbReference type="PROSITE" id="PS50983">
    <property type="entry name" value="FE_B12_PBP"/>
    <property type="match status" value="1"/>
</dbReference>
<dbReference type="PANTHER" id="PTHR30535:SF34">
    <property type="entry name" value="MOLYBDATE-BINDING PROTEIN MOLA"/>
    <property type="match status" value="1"/>
</dbReference>
<dbReference type="InterPro" id="IPR054828">
    <property type="entry name" value="Vit_B12_bind_prot"/>
</dbReference>
<keyword evidence="5" id="KW-1185">Reference proteome</keyword>
<dbReference type="SUPFAM" id="SSF53807">
    <property type="entry name" value="Helical backbone' metal receptor"/>
    <property type="match status" value="1"/>
</dbReference>
<evidence type="ECO:0000313" key="5">
    <source>
        <dbReference type="Proteomes" id="UP001165524"/>
    </source>
</evidence>
<dbReference type="Pfam" id="PF01497">
    <property type="entry name" value="Peripla_BP_2"/>
    <property type="match status" value="1"/>
</dbReference>
<organism evidence="4 5">
    <name type="scientific">Alcanivorax quisquiliarum</name>
    <dbReference type="NCBI Taxonomy" id="2933565"/>
    <lineage>
        <taxon>Bacteria</taxon>
        <taxon>Pseudomonadati</taxon>
        <taxon>Pseudomonadota</taxon>
        <taxon>Gammaproteobacteria</taxon>
        <taxon>Oceanospirillales</taxon>
        <taxon>Alcanivoracaceae</taxon>
        <taxon>Alcanivorax</taxon>
    </lineage>
</organism>
<protein>
    <submittedName>
        <fullName evidence="4">Cobalamin-binding protein</fullName>
    </submittedName>
</protein>
<evidence type="ECO:0000256" key="2">
    <source>
        <dbReference type="SAM" id="SignalP"/>
    </source>
</evidence>
<dbReference type="NCBIfam" id="NF038402">
    <property type="entry name" value="TroA_like"/>
    <property type="match status" value="1"/>
</dbReference>
<feature type="chain" id="PRO_5046939184" evidence="2">
    <location>
        <begin position="34"/>
        <end position="306"/>
    </location>
</feature>
<dbReference type="Gene3D" id="3.40.50.1980">
    <property type="entry name" value="Nitrogenase molybdenum iron protein domain"/>
    <property type="match status" value="2"/>
</dbReference>
<keyword evidence="1 2" id="KW-0732">Signal</keyword>
<proteinExistence type="predicted"/>
<dbReference type="EMBL" id="JALKII010000006">
    <property type="protein sequence ID" value="MCK0538111.1"/>
    <property type="molecule type" value="Genomic_DNA"/>
</dbReference>
<dbReference type="RefSeq" id="WP_246952408.1">
    <property type="nucleotide sequence ID" value="NZ_JALKII010000006.1"/>
</dbReference>
<evidence type="ECO:0000259" key="3">
    <source>
        <dbReference type="PROSITE" id="PS50983"/>
    </source>
</evidence>